<protein>
    <submittedName>
        <fullName evidence="2">Uncharacterized protein</fullName>
    </submittedName>
</protein>
<evidence type="ECO:0000256" key="1">
    <source>
        <dbReference type="SAM" id="MobiDB-lite"/>
    </source>
</evidence>
<sequence>MRSSGGAAGSVTTLTPAGSVSAGRGKQPVQHASDGGLSIRLNASPAMCKVAGNPPSAPGSSTPQPLGGLPVSDIGSA</sequence>
<dbReference type="EMBL" id="BMTF01000012">
    <property type="protein sequence ID" value="GGV88091.1"/>
    <property type="molecule type" value="Genomic_DNA"/>
</dbReference>
<keyword evidence="3" id="KW-1185">Reference proteome</keyword>
<reference evidence="3" key="1">
    <citation type="journal article" date="2019" name="Int. J. Syst. Evol. Microbiol.">
        <title>The Global Catalogue of Microorganisms (GCM) 10K type strain sequencing project: providing services to taxonomists for standard genome sequencing and annotation.</title>
        <authorList>
            <consortium name="The Broad Institute Genomics Platform"/>
            <consortium name="The Broad Institute Genome Sequencing Center for Infectious Disease"/>
            <person name="Wu L."/>
            <person name="Ma J."/>
        </authorList>
    </citation>
    <scope>NUCLEOTIDE SEQUENCE [LARGE SCALE GENOMIC DNA]</scope>
    <source>
        <strain evidence="3">JCM 4376</strain>
    </source>
</reference>
<proteinExistence type="predicted"/>
<gene>
    <name evidence="2" type="ORF">GCM10015535_38620</name>
</gene>
<feature type="region of interest" description="Disordered" evidence="1">
    <location>
        <begin position="1"/>
        <end position="77"/>
    </location>
</feature>
<comment type="caution">
    <text evidence="2">The sequence shown here is derived from an EMBL/GenBank/DDBJ whole genome shotgun (WGS) entry which is preliminary data.</text>
</comment>
<evidence type="ECO:0000313" key="3">
    <source>
        <dbReference type="Proteomes" id="UP000660675"/>
    </source>
</evidence>
<dbReference type="Proteomes" id="UP000660675">
    <property type="component" value="Unassembled WGS sequence"/>
</dbReference>
<name>A0ABQ2W0K5_9ACTN</name>
<organism evidence="2 3">
    <name type="scientific">Streptomyces gelaticus</name>
    <dbReference type="NCBI Taxonomy" id="285446"/>
    <lineage>
        <taxon>Bacteria</taxon>
        <taxon>Bacillati</taxon>
        <taxon>Actinomycetota</taxon>
        <taxon>Actinomycetes</taxon>
        <taxon>Kitasatosporales</taxon>
        <taxon>Streptomycetaceae</taxon>
        <taxon>Streptomyces</taxon>
    </lineage>
</organism>
<accession>A0ABQ2W0K5</accession>
<evidence type="ECO:0000313" key="2">
    <source>
        <dbReference type="EMBL" id="GGV88091.1"/>
    </source>
</evidence>